<dbReference type="GO" id="GO:0005524">
    <property type="term" value="F:ATP binding"/>
    <property type="evidence" value="ECO:0007669"/>
    <property type="project" value="UniProtKB-KW"/>
</dbReference>
<dbReference type="EMBL" id="JAJFAZ020000007">
    <property type="protein sequence ID" value="KAI5318979.1"/>
    <property type="molecule type" value="Genomic_DNA"/>
</dbReference>
<evidence type="ECO:0000256" key="2">
    <source>
        <dbReference type="ARBA" id="ARBA00022840"/>
    </source>
</evidence>
<comment type="caution">
    <text evidence="3">The sequence shown here is derived from an EMBL/GenBank/DDBJ whole genome shotgun (WGS) entry which is preliminary data.</text>
</comment>
<dbReference type="InterPro" id="IPR029047">
    <property type="entry name" value="HSP70_peptide-bd_sf"/>
</dbReference>
<keyword evidence="4" id="KW-1185">Reference proteome</keyword>
<keyword evidence="2" id="KW-0067">ATP-binding</keyword>
<protein>
    <submittedName>
        <fullName evidence="3">Uncharacterized protein</fullName>
    </submittedName>
</protein>
<dbReference type="Gene3D" id="2.60.34.10">
    <property type="entry name" value="Substrate Binding Domain Of DNAk, Chain A, domain 1"/>
    <property type="match status" value="1"/>
</dbReference>
<dbReference type="SUPFAM" id="SSF100920">
    <property type="entry name" value="Heat shock protein 70kD (HSP70), peptide-binding domain"/>
    <property type="match status" value="1"/>
</dbReference>
<keyword evidence="1" id="KW-0547">Nucleotide-binding</keyword>
<sequence length="103" mass="11621">MMEKVRFPVQDNQPSINFCIYEGESSVPKSMNFLGEYSLQEIPAAPKNLPEFEVCLAIDADGILSVSTEDKYTGQKKAISFNRDKLKKIEGFENQDGVRNDNL</sequence>
<dbReference type="PANTHER" id="PTHR19375">
    <property type="entry name" value="HEAT SHOCK PROTEIN 70KDA"/>
    <property type="match status" value="1"/>
</dbReference>
<dbReference type="Proteomes" id="UP001054821">
    <property type="component" value="Chromosome 7"/>
</dbReference>
<dbReference type="GO" id="GO:0140662">
    <property type="term" value="F:ATP-dependent protein folding chaperone"/>
    <property type="evidence" value="ECO:0007669"/>
    <property type="project" value="InterPro"/>
</dbReference>
<evidence type="ECO:0000313" key="3">
    <source>
        <dbReference type="EMBL" id="KAI5318979.1"/>
    </source>
</evidence>
<dbReference type="AlphaFoldDB" id="A0AAD4V6Y7"/>
<reference evidence="3 4" key="1">
    <citation type="journal article" date="2022" name="G3 (Bethesda)">
        <title>Whole-genome sequence and methylome profiling of the almond [Prunus dulcis (Mill.) D.A. Webb] cultivar 'Nonpareil'.</title>
        <authorList>
            <person name="D'Amico-Willman K.M."/>
            <person name="Ouma W.Z."/>
            <person name="Meulia T."/>
            <person name="Sideli G.M."/>
            <person name="Gradziel T.M."/>
            <person name="Fresnedo-Ramirez J."/>
        </authorList>
    </citation>
    <scope>NUCLEOTIDE SEQUENCE [LARGE SCALE GENOMIC DNA]</scope>
    <source>
        <strain evidence="3">Clone GOH B32 T37-40</strain>
    </source>
</reference>
<organism evidence="3 4">
    <name type="scientific">Prunus dulcis</name>
    <name type="common">Almond</name>
    <name type="synonym">Amygdalus dulcis</name>
    <dbReference type="NCBI Taxonomy" id="3755"/>
    <lineage>
        <taxon>Eukaryota</taxon>
        <taxon>Viridiplantae</taxon>
        <taxon>Streptophyta</taxon>
        <taxon>Embryophyta</taxon>
        <taxon>Tracheophyta</taxon>
        <taxon>Spermatophyta</taxon>
        <taxon>Magnoliopsida</taxon>
        <taxon>eudicotyledons</taxon>
        <taxon>Gunneridae</taxon>
        <taxon>Pentapetalae</taxon>
        <taxon>rosids</taxon>
        <taxon>fabids</taxon>
        <taxon>Rosales</taxon>
        <taxon>Rosaceae</taxon>
        <taxon>Amygdaloideae</taxon>
        <taxon>Amygdaleae</taxon>
        <taxon>Prunus</taxon>
    </lineage>
</organism>
<dbReference type="Pfam" id="PF00012">
    <property type="entry name" value="HSP70"/>
    <property type="match status" value="1"/>
</dbReference>
<evidence type="ECO:0000313" key="4">
    <source>
        <dbReference type="Proteomes" id="UP001054821"/>
    </source>
</evidence>
<evidence type="ECO:0000256" key="1">
    <source>
        <dbReference type="ARBA" id="ARBA00022741"/>
    </source>
</evidence>
<name>A0AAD4V6Y7_PRUDU</name>
<accession>A0AAD4V6Y7</accession>
<gene>
    <name evidence="3" type="ORF">L3X38_038687</name>
</gene>
<dbReference type="InterPro" id="IPR013126">
    <property type="entry name" value="Hsp_70_fam"/>
</dbReference>
<proteinExistence type="predicted"/>